<gene>
    <name evidence="1" type="ORF">AMJ39_05310</name>
</gene>
<dbReference type="Proteomes" id="UP000052008">
    <property type="component" value="Unassembled WGS sequence"/>
</dbReference>
<sequence length="299" mass="31869">MDCSGPVVDDTIIEDTADVAGGGIFCALGSSTPIELNAVAGNTAGENGGGVYCLRSSPATEANTITGNTAGECAGGIFCEDESSPTVINLVLWGDSGDSGPEIYLAASCSLTVSYSDVEGGSAAVYVGPGGMLQWDEGNIDADPRFVKSEWRDYRLLWGSPCIDSGHPDSLDPGGTRSDMGAFFFDQSKSLVTYVTPETLSLLLGDSLHVLYTLVNCNDEPQPCRGIVKLTLPDGEPWPGNPLEGPGYGIIHRHYSWQYVREYQVRDMCPLGTWELAWKVGMPGNVFDQDGFKFTVVEP</sequence>
<name>A0A0S7WT06_UNCT6</name>
<dbReference type="STRING" id="1703770.AMJ39_05310"/>
<dbReference type="InterPro" id="IPR011050">
    <property type="entry name" value="Pectin_lyase_fold/virulence"/>
</dbReference>
<evidence type="ECO:0008006" key="3">
    <source>
        <dbReference type="Google" id="ProtNLM"/>
    </source>
</evidence>
<evidence type="ECO:0000313" key="1">
    <source>
        <dbReference type="EMBL" id="KPJ53286.1"/>
    </source>
</evidence>
<dbReference type="Gene3D" id="2.160.20.10">
    <property type="entry name" value="Single-stranded right-handed beta-helix, Pectin lyase-like"/>
    <property type="match status" value="1"/>
</dbReference>
<evidence type="ECO:0000313" key="2">
    <source>
        <dbReference type="Proteomes" id="UP000052008"/>
    </source>
</evidence>
<reference evidence="1 2" key="1">
    <citation type="journal article" date="2015" name="Microbiome">
        <title>Genomic resolution of linkages in carbon, nitrogen, and sulfur cycling among widespread estuary sediment bacteria.</title>
        <authorList>
            <person name="Baker B.J."/>
            <person name="Lazar C.S."/>
            <person name="Teske A.P."/>
            <person name="Dick G.J."/>
        </authorList>
    </citation>
    <scope>NUCLEOTIDE SEQUENCE [LARGE SCALE GENOMIC DNA]</scope>
    <source>
        <strain evidence="1">DG_24</strain>
    </source>
</reference>
<organism evidence="1 2">
    <name type="scientific">candidate division TA06 bacterium DG_24</name>
    <dbReference type="NCBI Taxonomy" id="1703770"/>
    <lineage>
        <taxon>Bacteria</taxon>
        <taxon>Bacteria division TA06</taxon>
    </lineage>
</organism>
<protein>
    <recommendedName>
        <fullName evidence="3">Right handed beta helix domain-containing protein</fullName>
    </recommendedName>
</protein>
<comment type="caution">
    <text evidence="1">The sequence shown here is derived from an EMBL/GenBank/DDBJ whole genome shotgun (WGS) entry which is preliminary data.</text>
</comment>
<dbReference type="EMBL" id="LIZS01000024">
    <property type="protein sequence ID" value="KPJ53286.1"/>
    <property type="molecule type" value="Genomic_DNA"/>
</dbReference>
<proteinExistence type="predicted"/>
<dbReference type="InterPro" id="IPR012334">
    <property type="entry name" value="Pectin_lyas_fold"/>
</dbReference>
<dbReference type="AlphaFoldDB" id="A0A0S7WT06"/>
<dbReference type="SUPFAM" id="SSF51126">
    <property type="entry name" value="Pectin lyase-like"/>
    <property type="match status" value="1"/>
</dbReference>
<accession>A0A0S7WT06</accession>